<feature type="domain" description="NAD(P)-binding" evidence="2">
    <location>
        <begin position="11"/>
        <end position="176"/>
    </location>
</feature>
<dbReference type="InterPro" id="IPR051164">
    <property type="entry name" value="NmrA-like_oxidored"/>
</dbReference>
<dbReference type="AlphaFoldDB" id="A0AAN6XXN9"/>
<protein>
    <recommendedName>
        <fullName evidence="2">NAD(P)-binding domain-containing protein</fullName>
    </recommendedName>
</protein>
<dbReference type="EMBL" id="MU858242">
    <property type="protein sequence ID" value="KAK4208481.1"/>
    <property type="molecule type" value="Genomic_DNA"/>
</dbReference>
<dbReference type="Gene3D" id="3.40.50.720">
    <property type="entry name" value="NAD(P)-binding Rossmann-like Domain"/>
    <property type="match status" value="1"/>
</dbReference>
<comment type="caution">
    <text evidence="3">The sequence shown here is derived from an EMBL/GenBank/DDBJ whole genome shotgun (WGS) entry which is preliminary data.</text>
</comment>
<organism evidence="3 4">
    <name type="scientific">Rhypophila decipiens</name>
    <dbReference type="NCBI Taxonomy" id="261697"/>
    <lineage>
        <taxon>Eukaryota</taxon>
        <taxon>Fungi</taxon>
        <taxon>Dikarya</taxon>
        <taxon>Ascomycota</taxon>
        <taxon>Pezizomycotina</taxon>
        <taxon>Sordariomycetes</taxon>
        <taxon>Sordariomycetidae</taxon>
        <taxon>Sordariales</taxon>
        <taxon>Naviculisporaceae</taxon>
        <taxon>Rhypophila</taxon>
    </lineage>
</organism>
<evidence type="ECO:0000259" key="2">
    <source>
        <dbReference type="Pfam" id="PF13460"/>
    </source>
</evidence>
<dbReference type="InterPro" id="IPR016040">
    <property type="entry name" value="NAD(P)-bd_dom"/>
</dbReference>
<dbReference type="Pfam" id="PF13460">
    <property type="entry name" value="NAD_binding_10"/>
    <property type="match status" value="1"/>
</dbReference>
<dbReference type="InterPro" id="IPR036291">
    <property type="entry name" value="NAD(P)-bd_dom_sf"/>
</dbReference>
<dbReference type="PANTHER" id="PTHR42748">
    <property type="entry name" value="NITROGEN METABOLITE REPRESSION PROTEIN NMRA FAMILY MEMBER"/>
    <property type="match status" value="1"/>
</dbReference>
<dbReference type="PANTHER" id="PTHR42748:SF7">
    <property type="entry name" value="NMRA LIKE REDOX SENSOR 1-RELATED"/>
    <property type="match status" value="1"/>
</dbReference>
<name>A0AAN6XXN9_9PEZI</name>
<accession>A0AAN6XXN9</accession>
<evidence type="ECO:0000313" key="4">
    <source>
        <dbReference type="Proteomes" id="UP001301769"/>
    </source>
</evidence>
<proteinExistence type="predicted"/>
<sequence length="306" mass="33149">MQVTVLPACARTSQATIRALLAHPSSPSVKGIYRDPSKAPEEFTSSPRFEALKGDMQDSASLEVGLERSDAVVVTIPPVRDPTIDIIANAARMAGNVKTAVNKTAAVKKLVMVSTKGAQYDHGLGEVLSTLHKAEKILVDTNCESITFLRCAYFMENWASSIPMVKGDPSFFFSTITPLDWAMPMVATKDIGAACANAALSDSSEASKSKVKAVELHGPKPYSALDVKKAFEEVIGGGKDVQVRPIEREALVEFFGQVFRHPTVAKWFGEMMMAATPGGIMVEDPEPTEDYLYGKTGLVDMLRSMW</sequence>
<gene>
    <name evidence="3" type="ORF">QBC37DRAFT_296633</name>
</gene>
<dbReference type="SUPFAM" id="SSF51735">
    <property type="entry name" value="NAD(P)-binding Rossmann-fold domains"/>
    <property type="match status" value="1"/>
</dbReference>
<dbReference type="Proteomes" id="UP001301769">
    <property type="component" value="Unassembled WGS sequence"/>
</dbReference>
<dbReference type="Gene3D" id="3.90.25.10">
    <property type="entry name" value="UDP-galactose 4-epimerase, domain 1"/>
    <property type="match status" value="1"/>
</dbReference>
<evidence type="ECO:0000313" key="3">
    <source>
        <dbReference type="EMBL" id="KAK4208481.1"/>
    </source>
</evidence>
<reference evidence="3" key="1">
    <citation type="journal article" date="2023" name="Mol. Phylogenet. Evol.">
        <title>Genome-scale phylogeny and comparative genomics of the fungal order Sordariales.</title>
        <authorList>
            <person name="Hensen N."/>
            <person name="Bonometti L."/>
            <person name="Westerberg I."/>
            <person name="Brannstrom I.O."/>
            <person name="Guillou S."/>
            <person name="Cros-Aarteil S."/>
            <person name="Calhoun S."/>
            <person name="Haridas S."/>
            <person name="Kuo A."/>
            <person name="Mondo S."/>
            <person name="Pangilinan J."/>
            <person name="Riley R."/>
            <person name="LaButti K."/>
            <person name="Andreopoulos B."/>
            <person name="Lipzen A."/>
            <person name="Chen C."/>
            <person name="Yan M."/>
            <person name="Daum C."/>
            <person name="Ng V."/>
            <person name="Clum A."/>
            <person name="Steindorff A."/>
            <person name="Ohm R.A."/>
            <person name="Martin F."/>
            <person name="Silar P."/>
            <person name="Natvig D.O."/>
            <person name="Lalanne C."/>
            <person name="Gautier V."/>
            <person name="Ament-Velasquez S.L."/>
            <person name="Kruys A."/>
            <person name="Hutchinson M.I."/>
            <person name="Powell A.J."/>
            <person name="Barry K."/>
            <person name="Miller A.N."/>
            <person name="Grigoriev I.V."/>
            <person name="Debuchy R."/>
            <person name="Gladieux P."/>
            <person name="Hiltunen Thoren M."/>
            <person name="Johannesson H."/>
        </authorList>
    </citation>
    <scope>NUCLEOTIDE SEQUENCE</scope>
    <source>
        <strain evidence="3">PSN293</strain>
    </source>
</reference>
<evidence type="ECO:0000256" key="1">
    <source>
        <dbReference type="ARBA" id="ARBA00022857"/>
    </source>
</evidence>
<reference evidence="3" key="2">
    <citation type="submission" date="2023-05" db="EMBL/GenBank/DDBJ databases">
        <authorList>
            <consortium name="Lawrence Berkeley National Laboratory"/>
            <person name="Steindorff A."/>
            <person name="Hensen N."/>
            <person name="Bonometti L."/>
            <person name="Westerberg I."/>
            <person name="Brannstrom I.O."/>
            <person name="Guillou S."/>
            <person name="Cros-Aarteil S."/>
            <person name="Calhoun S."/>
            <person name="Haridas S."/>
            <person name="Kuo A."/>
            <person name="Mondo S."/>
            <person name="Pangilinan J."/>
            <person name="Riley R."/>
            <person name="Labutti K."/>
            <person name="Andreopoulos B."/>
            <person name="Lipzen A."/>
            <person name="Chen C."/>
            <person name="Yanf M."/>
            <person name="Daum C."/>
            <person name="Ng V."/>
            <person name="Clum A."/>
            <person name="Ohm R."/>
            <person name="Martin F."/>
            <person name="Silar P."/>
            <person name="Natvig D."/>
            <person name="Lalanne C."/>
            <person name="Gautier V."/>
            <person name="Ament-Velasquez S.L."/>
            <person name="Kruys A."/>
            <person name="Hutchinson M.I."/>
            <person name="Powell A.J."/>
            <person name="Barry K."/>
            <person name="Miller A.N."/>
            <person name="Grigoriev I.V."/>
            <person name="Debuchy R."/>
            <person name="Gladieux P."/>
            <person name="Thoren M.H."/>
            <person name="Johannesson H."/>
        </authorList>
    </citation>
    <scope>NUCLEOTIDE SEQUENCE</scope>
    <source>
        <strain evidence="3">PSN293</strain>
    </source>
</reference>
<keyword evidence="1" id="KW-0521">NADP</keyword>
<keyword evidence="4" id="KW-1185">Reference proteome</keyword>